<evidence type="ECO:0000313" key="3">
    <source>
        <dbReference type="EMBL" id="MBC2666077.1"/>
    </source>
</evidence>
<name>A0A7X1FT93_9SPHN</name>
<dbReference type="AlphaFoldDB" id="A0A7X1FT93"/>
<dbReference type="InterPro" id="IPR050282">
    <property type="entry name" value="Cycloisomerase_2"/>
</dbReference>
<dbReference type="Proteomes" id="UP000566813">
    <property type="component" value="Unassembled WGS sequence"/>
</dbReference>
<evidence type="ECO:0000256" key="2">
    <source>
        <dbReference type="ARBA" id="ARBA00022526"/>
    </source>
</evidence>
<dbReference type="RefSeq" id="WP_185664375.1">
    <property type="nucleotide sequence ID" value="NZ_JACLAW010000007.1"/>
</dbReference>
<keyword evidence="4" id="KW-1185">Reference proteome</keyword>
<comment type="similarity">
    <text evidence="1">Belongs to the cycloisomerase 2 family.</text>
</comment>
<evidence type="ECO:0000256" key="1">
    <source>
        <dbReference type="ARBA" id="ARBA00005564"/>
    </source>
</evidence>
<dbReference type="InterPro" id="IPR015943">
    <property type="entry name" value="WD40/YVTN_repeat-like_dom_sf"/>
</dbReference>
<dbReference type="InterPro" id="IPR019405">
    <property type="entry name" value="Lactonase_7-beta_prop"/>
</dbReference>
<gene>
    <name evidence="3" type="ORF">H7F51_11170</name>
</gene>
<dbReference type="GO" id="GO:0006006">
    <property type="term" value="P:glucose metabolic process"/>
    <property type="evidence" value="ECO:0007669"/>
    <property type="project" value="UniProtKB-KW"/>
</dbReference>
<accession>A0A7X1FT93</accession>
<protein>
    <submittedName>
        <fullName evidence="3">Lactonase family protein</fullName>
    </submittedName>
</protein>
<dbReference type="SUPFAM" id="SSF75011">
    <property type="entry name" value="3-carboxy-cis,cis-mucoante lactonizing enzyme"/>
    <property type="match status" value="1"/>
</dbReference>
<dbReference type="Pfam" id="PF10282">
    <property type="entry name" value="Lactonase"/>
    <property type="match status" value="1"/>
</dbReference>
<dbReference type="GO" id="GO:0005829">
    <property type="term" value="C:cytosol"/>
    <property type="evidence" value="ECO:0007669"/>
    <property type="project" value="TreeGrafter"/>
</dbReference>
<comment type="caution">
    <text evidence="3">The sequence shown here is derived from an EMBL/GenBank/DDBJ whole genome shotgun (WGS) entry which is preliminary data.</text>
</comment>
<dbReference type="GO" id="GO:0017057">
    <property type="term" value="F:6-phosphogluconolactonase activity"/>
    <property type="evidence" value="ECO:0007669"/>
    <property type="project" value="TreeGrafter"/>
</dbReference>
<proteinExistence type="inferred from homology"/>
<keyword evidence="2" id="KW-0313">Glucose metabolism</keyword>
<organism evidence="3 4">
    <name type="scientific">Novosphingobium flavum</name>
    <dbReference type="NCBI Taxonomy" id="1778672"/>
    <lineage>
        <taxon>Bacteria</taxon>
        <taxon>Pseudomonadati</taxon>
        <taxon>Pseudomonadota</taxon>
        <taxon>Alphaproteobacteria</taxon>
        <taxon>Sphingomonadales</taxon>
        <taxon>Sphingomonadaceae</taxon>
        <taxon>Novosphingobium</taxon>
    </lineage>
</organism>
<dbReference type="Gene3D" id="2.130.10.10">
    <property type="entry name" value="YVTN repeat-like/Quinoprotein amine dehydrogenase"/>
    <property type="match status" value="1"/>
</dbReference>
<dbReference type="PANTHER" id="PTHR30344">
    <property type="entry name" value="6-PHOSPHOGLUCONOLACTONASE-RELATED"/>
    <property type="match status" value="1"/>
</dbReference>
<dbReference type="EMBL" id="JACLAW010000007">
    <property type="protein sequence ID" value="MBC2666077.1"/>
    <property type="molecule type" value="Genomic_DNA"/>
</dbReference>
<sequence>MSVSHAAPGGTFVYVAQNGARQISVLRMAPENGALTWVEDVPASGNVQPMTVSPDRRFLYASLRSEPFSVASFMIDGGTGKLTHMGDTPAYESMVNIALDRTGRFLLGANNPKKVLRTGNLTVAPIGPQGFVQLHDQMVRTPPKLHSVQVDPSNRFILGASCDGDAIIRHAFDAATGELSLEPLTPVMVEPGRGPRHIRFHPSGRFFYVVNEYDASVVVFRYIPQSGMLAEVQIVDAKPEGYVPGDRRGKGISAAGADLHFTPNGRWLFVSVRGSFTIAVFAVDPATGRLTVAGHFPAPAEPRGLAVDPLGRYLLAAGDVANNLVVHRIDGQSGALEVIDEYPMGDGPNWIECVRLP</sequence>
<keyword evidence="2" id="KW-0119">Carbohydrate metabolism</keyword>
<evidence type="ECO:0000313" key="4">
    <source>
        <dbReference type="Proteomes" id="UP000566813"/>
    </source>
</evidence>
<reference evidence="3 4" key="1">
    <citation type="submission" date="2020-08" db="EMBL/GenBank/DDBJ databases">
        <title>The genome sequence of type strain Novosphingobium flavum NBRC 111647.</title>
        <authorList>
            <person name="Liu Y."/>
        </authorList>
    </citation>
    <scope>NUCLEOTIDE SEQUENCE [LARGE SCALE GENOMIC DNA]</scope>
    <source>
        <strain evidence="3 4">NBRC 111647</strain>
    </source>
</reference>
<dbReference type="PANTHER" id="PTHR30344:SF1">
    <property type="entry name" value="6-PHOSPHOGLUCONOLACTONASE"/>
    <property type="match status" value="1"/>
</dbReference>